<gene>
    <name evidence="1" type="ORF">F8153_15505</name>
</gene>
<dbReference type="PANTHER" id="PTHR35276">
    <property type="entry name" value="S-ADENOSYL-L-METHIONINE-DEPENDENT METHYLTRANSFERASES SUPERFAMILY PROTEIN"/>
    <property type="match status" value="1"/>
</dbReference>
<reference evidence="1 2" key="1">
    <citation type="submission" date="2019-10" db="EMBL/GenBank/DDBJ databases">
        <title>Alkaliphilus serpentinus sp. nov. and Alkaliphilus pronyensis sp. nov., two novel anaerobic alkaliphilic species isolated from the serpentinized-hosted hydrothermal field of the Prony Bay (New Caledonia).</title>
        <authorList>
            <person name="Postec A."/>
        </authorList>
    </citation>
    <scope>NUCLEOTIDE SEQUENCE [LARGE SCALE GENOMIC DNA]</scope>
    <source>
        <strain evidence="1 2">LacT</strain>
    </source>
</reference>
<evidence type="ECO:0000313" key="1">
    <source>
        <dbReference type="EMBL" id="KAB3524961.1"/>
    </source>
</evidence>
<dbReference type="InterPro" id="IPR029063">
    <property type="entry name" value="SAM-dependent_MTases_sf"/>
</dbReference>
<dbReference type="RefSeq" id="WP_151867260.1">
    <property type="nucleotide sequence ID" value="NZ_WBZB01000069.1"/>
</dbReference>
<dbReference type="Gene3D" id="3.40.50.150">
    <property type="entry name" value="Vaccinia Virus protein VP39"/>
    <property type="match status" value="1"/>
</dbReference>
<proteinExistence type="predicted"/>
<dbReference type="Proteomes" id="UP000465601">
    <property type="component" value="Unassembled WGS sequence"/>
</dbReference>
<protein>
    <submittedName>
        <fullName evidence="1">SAM-dependent methyltransferase</fullName>
    </submittedName>
</protein>
<keyword evidence="2" id="KW-1185">Reference proteome</keyword>
<sequence length="190" mass="21063">MEELRISRITKLVHTLLSHKLKKGDTVVDATMGNGHDTIFLAEAVGAAGKVYAFDLQEVALVNTELSLKKKGIYNENIFLIKDSHSNIDKYLKEPISCGMFNLGYMPGGDHSVVTKGETTITALRKTLELLKPNGILSVILYYGHEGGEDEKATVLSYLSSLDISQFTVLQWSYMNSDKCPPIILLIEKK</sequence>
<dbReference type="InterPro" id="IPR010719">
    <property type="entry name" value="MnmM_MeTrfase"/>
</dbReference>
<dbReference type="GO" id="GO:0008168">
    <property type="term" value="F:methyltransferase activity"/>
    <property type="evidence" value="ECO:0007669"/>
    <property type="project" value="UniProtKB-KW"/>
</dbReference>
<organism evidence="1 2">
    <name type="scientific">Alkaliphilus serpentinus</name>
    <dbReference type="NCBI Taxonomy" id="1482731"/>
    <lineage>
        <taxon>Bacteria</taxon>
        <taxon>Bacillati</taxon>
        <taxon>Bacillota</taxon>
        <taxon>Clostridia</taxon>
        <taxon>Peptostreptococcales</taxon>
        <taxon>Natronincolaceae</taxon>
        <taxon>Alkaliphilus</taxon>
    </lineage>
</organism>
<name>A0A833HL89_9FIRM</name>
<dbReference type="Pfam" id="PF06962">
    <property type="entry name" value="rRNA_methylase"/>
    <property type="match status" value="1"/>
</dbReference>
<dbReference type="OrthoDB" id="9792989at2"/>
<comment type="caution">
    <text evidence="1">The sequence shown here is derived from an EMBL/GenBank/DDBJ whole genome shotgun (WGS) entry which is preliminary data.</text>
</comment>
<accession>A0A833HL89</accession>
<evidence type="ECO:0000313" key="2">
    <source>
        <dbReference type="Proteomes" id="UP000465601"/>
    </source>
</evidence>
<dbReference type="AlphaFoldDB" id="A0A833HL89"/>
<keyword evidence="1" id="KW-0489">Methyltransferase</keyword>
<dbReference type="SUPFAM" id="SSF53335">
    <property type="entry name" value="S-adenosyl-L-methionine-dependent methyltransferases"/>
    <property type="match status" value="1"/>
</dbReference>
<keyword evidence="1" id="KW-0808">Transferase</keyword>
<dbReference type="GO" id="GO:0032259">
    <property type="term" value="P:methylation"/>
    <property type="evidence" value="ECO:0007669"/>
    <property type="project" value="UniProtKB-KW"/>
</dbReference>
<dbReference type="EMBL" id="WBZB01000069">
    <property type="protein sequence ID" value="KAB3524961.1"/>
    <property type="molecule type" value="Genomic_DNA"/>
</dbReference>
<dbReference type="PANTHER" id="PTHR35276:SF1">
    <property type="entry name" value="TRNA (MNM(5)S(2)U34)-METHYLTRANSFERASE, CHLOROPLASTIC"/>
    <property type="match status" value="1"/>
</dbReference>